<comment type="catalytic activity">
    <reaction evidence="1">
        <text>7,8-dihydroneopterin = 6-hydroxymethyl-7,8-dihydropterin + glycolaldehyde</text>
        <dbReference type="Rhea" id="RHEA:10540"/>
        <dbReference type="ChEBI" id="CHEBI:17001"/>
        <dbReference type="ChEBI" id="CHEBI:17071"/>
        <dbReference type="ChEBI" id="CHEBI:44841"/>
        <dbReference type="EC" id="4.1.2.25"/>
    </reaction>
</comment>
<dbReference type="Proteomes" id="UP000054549">
    <property type="component" value="Unassembled WGS sequence"/>
</dbReference>
<feature type="domain" description="Dihydroneopterin aldolase/epimerase" evidence="8">
    <location>
        <begin position="6"/>
        <end position="121"/>
    </location>
</feature>
<accession>A0A0C2WMX0</accession>
<evidence type="ECO:0000256" key="3">
    <source>
        <dbReference type="ARBA" id="ARBA00005708"/>
    </source>
</evidence>
<evidence type="ECO:0000313" key="9">
    <source>
        <dbReference type="EMBL" id="KIL62947.1"/>
    </source>
</evidence>
<organism evidence="9 10">
    <name type="scientific">Amanita muscaria (strain Koide BX008)</name>
    <dbReference type="NCBI Taxonomy" id="946122"/>
    <lineage>
        <taxon>Eukaryota</taxon>
        <taxon>Fungi</taxon>
        <taxon>Dikarya</taxon>
        <taxon>Basidiomycota</taxon>
        <taxon>Agaricomycotina</taxon>
        <taxon>Agaricomycetes</taxon>
        <taxon>Agaricomycetidae</taxon>
        <taxon>Agaricales</taxon>
        <taxon>Pluteineae</taxon>
        <taxon>Amanitaceae</taxon>
        <taxon>Amanita</taxon>
    </lineage>
</organism>
<dbReference type="EC" id="4.1.2.25" evidence="4"/>
<evidence type="ECO:0000256" key="5">
    <source>
        <dbReference type="ARBA" id="ARBA00022909"/>
    </source>
</evidence>
<dbReference type="GO" id="GO:0046656">
    <property type="term" value="P:folic acid biosynthetic process"/>
    <property type="evidence" value="ECO:0007669"/>
    <property type="project" value="UniProtKB-KW"/>
</dbReference>
<reference evidence="9 10" key="1">
    <citation type="submission" date="2014-04" db="EMBL/GenBank/DDBJ databases">
        <title>Evolutionary Origins and Diversification of the Mycorrhizal Mutualists.</title>
        <authorList>
            <consortium name="DOE Joint Genome Institute"/>
            <consortium name="Mycorrhizal Genomics Consortium"/>
            <person name="Kohler A."/>
            <person name="Kuo A."/>
            <person name="Nagy L.G."/>
            <person name="Floudas D."/>
            <person name="Copeland A."/>
            <person name="Barry K.W."/>
            <person name="Cichocki N."/>
            <person name="Veneault-Fourrey C."/>
            <person name="LaButti K."/>
            <person name="Lindquist E.A."/>
            <person name="Lipzen A."/>
            <person name="Lundell T."/>
            <person name="Morin E."/>
            <person name="Murat C."/>
            <person name="Riley R."/>
            <person name="Ohm R."/>
            <person name="Sun H."/>
            <person name="Tunlid A."/>
            <person name="Henrissat B."/>
            <person name="Grigoriev I.V."/>
            <person name="Hibbett D.S."/>
            <person name="Martin F."/>
        </authorList>
    </citation>
    <scope>NUCLEOTIDE SEQUENCE [LARGE SCALE GENOMIC DNA]</scope>
    <source>
        <strain evidence="9 10">Koide BX008</strain>
    </source>
</reference>
<evidence type="ECO:0000256" key="4">
    <source>
        <dbReference type="ARBA" id="ARBA00013043"/>
    </source>
</evidence>
<evidence type="ECO:0000256" key="7">
    <source>
        <dbReference type="ARBA" id="ARBA00032903"/>
    </source>
</evidence>
<comment type="pathway">
    <text evidence="2">Cofactor biosynthesis; tetrahydrofolate biosynthesis; 2-amino-4-hydroxy-6-hydroxymethyl-7,8-dihydropteridine diphosphate from 7,8-dihydroneopterin triphosphate: step 3/4.</text>
</comment>
<comment type="similarity">
    <text evidence="3">Belongs to the DHNA family.</text>
</comment>
<dbReference type="EMBL" id="KN818264">
    <property type="protein sequence ID" value="KIL62947.1"/>
    <property type="molecule type" value="Genomic_DNA"/>
</dbReference>
<dbReference type="AlphaFoldDB" id="A0A0C2WMX0"/>
<keyword evidence="5" id="KW-0289">Folate biosynthesis</keyword>
<feature type="domain" description="Dihydroneopterin aldolase/epimerase" evidence="8">
    <location>
        <begin position="135"/>
        <end position="235"/>
    </location>
</feature>
<dbReference type="InterPro" id="IPR006157">
    <property type="entry name" value="FolB_dom"/>
</dbReference>
<dbReference type="InterPro" id="IPR006156">
    <property type="entry name" value="Dihydroneopterin_aldolase"/>
</dbReference>
<keyword evidence="10" id="KW-1185">Reference proteome</keyword>
<dbReference type="GO" id="GO:0005737">
    <property type="term" value="C:cytoplasm"/>
    <property type="evidence" value="ECO:0007669"/>
    <property type="project" value="TreeGrafter"/>
</dbReference>
<gene>
    <name evidence="9" type="ORF">M378DRAFT_80387</name>
</gene>
<dbReference type="GO" id="GO:0004150">
    <property type="term" value="F:dihydroneopterin aldolase activity"/>
    <property type="evidence" value="ECO:0007669"/>
    <property type="project" value="UniProtKB-EC"/>
</dbReference>
<evidence type="ECO:0000256" key="6">
    <source>
        <dbReference type="ARBA" id="ARBA00023239"/>
    </source>
</evidence>
<dbReference type="HOGENOM" id="CLU_062068_2_0_1"/>
<name>A0A0C2WMX0_AMAMK</name>
<protein>
    <recommendedName>
        <fullName evidence="4">dihydroneopterin aldolase</fullName>
        <ecNumber evidence="4">4.1.2.25</ecNumber>
    </recommendedName>
    <alternativeName>
        <fullName evidence="7">7,8-dihydroneopterin aldolase</fullName>
    </alternativeName>
</protein>
<evidence type="ECO:0000256" key="1">
    <source>
        <dbReference type="ARBA" id="ARBA00001353"/>
    </source>
</evidence>
<proteinExistence type="inferred from homology"/>
<dbReference type="PANTHER" id="PTHR42844:SF1">
    <property type="entry name" value="DIHYDRONEOPTERIN ALDOLASE 1-RELATED"/>
    <property type="match status" value="1"/>
</dbReference>
<dbReference type="PANTHER" id="PTHR42844">
    <property type="entry name" value="DIHYDRONEOPTERIN ALDOLASE 1-RELATED"/>
    <property type="match status" value="1"/>
</dbReference>
<dbReference type="Gene3D" id="3.30.1130.10">
    <property type="match status" value="2"/>
</dbReference>
<evidence type="ECO:0000313" key="10">
    <source>
        <dbReference type="Proteomes" id="UP000054549"/>
    </source>
</evidence>
<dbReference type="Pfam" id="PF02152">
    <property type="entry name" value="FolB"/>
    <property type="match status" value="2"/>
</dbReference>
<evidence type="ECO:0000259" key="8">
    <source>
        <dbReference type="SMART" id="SM00905"/>
    </source>
</evidence>
<dbReference type="InterPro" id="IPR043133">
    <property type="entry name" value="GTP-CH-I_C/QueF"/>
</dbReference>
<dbReference type="SUPFAM" id="SSF55620">
    <property type="entry name" value="Tetrahydrobiopterin biosynthesis enzymes-like"/>
    <property type="match status" value="2"/>
</dbReference>
<dbReference type="InParanoid" id="A0A0C2WMX0"/>
<sequence length="242" mass="26519">MSTDTILIDRLSLPCPIGLDCWGRARSQPVVISIYLYLVPGYLTRVGQSDNIDHTVDYSQLTKIVSGYVQEGEGFRSVGELIDGVATKGFEVGGESVDKVKVLIELPKMVQLAQGGVVVESVVGREGSGEKRRRVYVKDLVFGIVIGVNEAERKEKQRVVVNIEVDEIEEGVDYNALVRVIDQEISQTAYLTLEKLVGEVIKISCPHLQGSSLTVRAQKPSALSFAQSSGVEMTRRIRGDPL</sequence>
<dbReference type="STRING" id="946122.A0A0C2WMX0"/>
<dbReference type="OrthoDB" id="5425486at2759"/>
<evidence type="ECO:0000256" key="2">
    <source>
        <dbReference type="ARBA" id="ARBA00005013"/>
    </source>
</evidence>
<dbReference type="SMART" id="SM00905">
    <property type="entry name" value="FolB"/>
    <property type="match status" value="2"/>
</dbReference>
<keyword evidence="6" id="KW-0456">Lyase</keyword>